<name>A0ABW0VJ83_9ACTN</name>
<feature type="compositionally biased region" description="Acidic residues" evidence="1">
    <location>
        <begin position="138"/>
        <end position="155"/>
    </location>
</feature>
<sequence length="155" mass="17441">MRYIHLQAGAPSSRELEAGAPPRHLAHTTLDRLLDTHTKPRLPSSELLEAFLAGCGIPAPRRKAWHDTRQLLAGNPGMSARALARIARTRSSSPYRPPGGRVPQERSTWSHDRVEEDALREEKNQQLQALRKNHTAPDELDWANDYGTGEDEYLH</sequence>
<dbReference type="EMBL" id="JBHSOC010000050">
    <property type="protein sequence ID" value="MFC5644606.1"/>
    <property type="molecule type" value="Genomic_DNA"/>
</dbReference>
<dbReference type="Proteomes" id="UP001596066">
    <property type="component" value="Unassembled WGS sequence"/>
</dbReference>
<proteinExistence type="predicted"/>
<comment type="caution">
    <text evidence="2">The sequence shown here is derived from an EMBL/GenBank/DDBJ whole genome shotgun (WGS) entry which is preliminary data.</text>
</comment>
<feature type="region of interest" description="Disordered" evidence="1">
    <location>
        <begin position="87"/>
        <end position="155"/>
    </location>
</feature>
<accession>A0ABW0VJ83</accession>
<evidence type="ECO:0000313" key="2">
    <source>
        <dbReference type="EMBL" id="MFC5644606.1"/>
    </source>
</evidence>
<feature type="compositionally biased region" description="Basic and acidic residues" evidence="1">
    <location>
        <begin position="108"/>
        <end position="124"/>
    </location>
</feature>
<protein>
    <submittedName>
        <fullName evidence="2">Uncharacterized protein</fullName>
    </submittedName>
</protein>
<gene>
    <name evidence="2" type="ORF">ACFPZF_24985</name>
</gene>
<dbReference type="RefSeq" id="WP_346148143.1">
    <property type="nucleotide sequence ID" value="NZ_BAAAUA010000044.1"/>
</dbReference>
<keyword evidence="3" id="KW-1185">Reference proteome</keyword>
<organism evidence="2 3">
    <name type="scientific">Kitasatospora cinereorecta</name>
    <dbReference type="NCBI Taxonomy" id="285560"/>
    <lineage>
        <taxon>Bacteria</taxon>
        <taxon>Bacillati</taxon>
        <taxon>Actinomycetota</taxon>
        <taxon>Actinomycetes</taxon>
        <taxon>Kitasatosporales</taxon>
        <taxon>Streptomycetaceae</taxon>
        <taxon>Kitasatospora</taxon>
    </lineage>
</organism>
<evidence type="ECO:0000256" key="1">
    <source>
        <dbReference type="SAM" id="MobiDB-lite"/>
    </source>
</evidence>
<evidence type="ECO:0000313" key="3">
    <source>
        <dbReference type="Proteomes" id="UP001596066"/>
    </source>
</evidence>
<reference evidence="3" key="1">
    <citation type="journal article" date="2019" name="Int. J. Syst. Evol. Microbiol.">
        <title>The Global Catalogue of Microorganisms (GCM) 10K type strain sequencing project: providing services to taxonomists for standard genome sequencing and annotation.</title>
        <authorList>
            <consortium name="The Broad Institute Genomics Platform"/>
            <consortium name="The Broad Institute Genome Sequencing Center for Infectious Disease"/>
            <person name="Wu L."/>
            <person name="Ma J."/>
        </authorList>
    </citation>
    <scope>NUCLEOTIDE SEQUENCE [LARGE SCALE GENOMIC DNA]</scope>
    <source>
        <strain evidence="3">CGMCC 4.1622</strain>
    </source>
</reference>